<feature type="transmembrane region" description="Helical" evidence="7">
    <location>
        <begin position="373"/>
        <end position="395"/>
    </location>
</feature>
<dbReference type="GO" id="GO:0005524">
    <property type="term" value="F:ATP binding"/>
    <property type="evidence" value="ECO:0007669"/>
    <property type="project" value="UniProtKB-UniRule"/>
</dbReference>
<keyword evidence="10" id="KW-1185">Reference proteome</keyword>
<dbReference type="InterPro" id="IPR011009">
    <property type="entry name" value="Kinase-like_dom_sf"/>
</dbReference>
<proteinExistence type="predicted"/>
<evidence type="ECO:0000256" key="7">
    <source>
        <dbReference type="SAM" id="Phobius"/>
    </source>
</evidence>
<feature type="domain" description="Protein kinase" evidence="8">
    <location>
        <begin position="85"/>
        <end position="348"/>
    </location>
</feature>
<dbReference type="InterPro" id="IPR019734">
    <property type="entry name" value="TPR_rpt"/>
</dbReference>
<dbReference type="InterPro" id="IPR011990">
    <property type="entry name" value="TPR-like_helical_dom_sf"/>
</dbReference>
<evidence type="ECO:0000256" key="2">
    <source>
        <dbReference type="ARBA" id="ARBA00022741"/>
    </source>
</evidence>
<dbReference type="AlphaFoldDB" id="A0A2Z5G3M3"/>
<protein>
    <submittedName>
        <fullName evidence="9">Serine/threonine protein kinase</fullName>
    </submittedName>
</protein>
<keyword evidence="2 6" id="KW-0547">Nucleotide-binding</keyword>
<feature type="repeat" description="TPR" evidence="5">
    <location>
        <begin position="838"/>
        <end position="871"/>
    </location>
</feature>
<dbReference type="Pfam" id="PF13424">
    <property type="entry name" value="TPR_12"/>
    <property type="match status" value="3"/>
</dbReference>
<dbReference type="CDD" id="cd14014">
    <property type="entry name" value="STKc_PknB_like"/>
    <property type="match status" value="1"/>
</dbReference>
<dbReference type="InterPro" id="IPR017441">
    <property type="entry name" value="Protein_kinase_ATP_BS"/>
</dbReference>
<dbReference type="SUPFAM" id="SSF48452">
    <property type="entry name" value="TPR-like"/>
    <property type="match status" value="3"/>
</dbReference>
<evidence type="ECO:0000313" key="9">
    <source>
        <dbReference type="EMBL" id="AXC13620.1"/>
    </source>
</evidence>
<dbReference type="Gene3D" id="1.10.510.10">
    <property type="entry name" value="Transferase(Phosphotransferase) domain 1"/>
    <property type="match status" value="1"/>
</dbReference>
<evidence type="ECO:0000256" key="6">
    <source>
        <dbReference type="PROSITE-ProRule" id="PRU10141"/>
    </source>
</evidence>
<dbReference type="PROSITE" id="PS50011">
    <property type="entry name" value="PROTEIN_KINASE_DOM"/>
    <property type="match status" value="1"/>
</dbReference>
<keyword evidence="5" id="KW-0802">TPR repeat</keyword>
<evidence type="ECO:0000313" key="10">
    <source>
        <dbReference type="Proteomes" id="UP000253606"/>
    </source>
</evidence>
<evidence type="ECO:0000259" key="8">
    <source>
        <dbReference type="PROSITE" id="PS50011"/>
    </source>
</evidence>
<dbReference type="Proteomes" id="UP000253606">
    <property type="component" value="Chromosome"/>
</dbReference>
<reference evidence="9 10" key="1">
    <citation type="journal article" date="2018" name="Front. Microbiol.">
        <title>Hydrolytic Capabilities as a Key to Environmental Success: Chitinolytic and Cellulolytic Acidobacteria From Acidic Sub-arctic Soils and Boreal Peatlands.</title>
        <authorList>
            <person name="Belova S.E."/>
            <person name="Ravin N.V."/>
            <person name="Pankratov T.A."/>
            <person name="Rakitin A.L."/>
            <person name="Ivanova A.A."/>
            <person name="Beletsky A.V."/>
            <person name="Mardanov A.V."/>
            <person name="Sinninghe Damste J.S."/>
            <person name="Dedysh S.N."/>
        </authorList>
    </citation>
    <scope>NUCLEOTIDE SEQUENCE [LARGE SCALE GENOMIC DNA]</scope>
    <source>
        <strain evidence="9 10">SBC82</strain>
    </source>
</reference>
<keyword evidence="9" id="KW-0723">Serine/threonine-protein kinase</keyword>
<dbReference type="InterPro" id="IPR000719">
    <property type="entry name" value="Prot_kinase_dom"/>
</dbReference>
<dbReference type="PANTHER" id="PTHR43289:SF34">
    <property type="entry name" value="SERINE_THREONINE-PROTEIN KINASE YBDM-RELATED"/>
    <property type="match status" value="1"/>
</dbReference>
<accession>A0A2Z5G3M3</accession>
<dbReference type="SUPFAM" id="SSF56112">
    <property type="entry name" value="Protein kinase-like (PK-like)"/>
    <property type="match status" value="1"/>
</dbReference>
<dbReference type="Pfam" id="PF13374">
    <property type="entry name" value="TPR_10"/>
    <property type="match status" value="2"/>
</dbReference>
<keyword evidence="3 9" id="KW-0418">Kinase</keyword>
<dbReference type="Pfam" id="PF00069">
    <property type="entry name" value="Pkinase"/>
    <property type="match status" value="1"/>
</dbReference>
<gene>
    <name evidence="9" type="ORF">ACPOL_4345</name>
</gene>
<keyword evidence="1" id="KW-0808">Transferase</keyword>
<dbReference type="OrthoDB" id="9783151at2"/>
<name>A0A2Z5G3M3_9BACT</name>
<keyword evidence="7" id="KW-1133">Transmembrane helix</keyword>
<dbReference type="SMART" id="SM00220">
    <property type="entry name" value="S_TKc"/>
    <property type="match status" value="1"/>
</dbReference>
<evidence type="ECO:0000256" key="3">
    <source>
        <dbReference type="ARBA" id="ARBA00022777"/>
    </source>
</evidence>
<dbReference type="SMART" id="SM00028">
    <property type="entry name" value="TPR"/>
    <property type="match status" value="5"/>
</dbReference>
<dbReference type="KEGG" id="abas:ACPOL_4345"/>
<organism evidence="9 10">
    <name type="scientific">Acidisarcina polymorpha</name>
    <dbReference type="NCBI Taxonomy" id="2211140"/>
    <lineage>
        <taxon>Bacteria</taxon>
        <taxon>Pseudomonadati</taxon>
        <taxon>Acidobacteriota</taxon>
        <taxon>Terriglobia</taxon>
        <taxon>Terriglobales</taxon>
        <taxon>Acidobacteriaceae</taxon>
        <taxon>Acidisarcina</taxon>
    </lineage>
</organism>
<dbReference type="PROSITE" id="PS00108">
    <property type="entry name" value="PROTEIN_KINASE_ST"/>
    <property type="match status" value="1"/>
</dbReference>
<dbReference type="RefSeq" id="WP_114208562.1">
    <property type="nucleotide sequence ID" value="NZ_CP030840.1"/>
</dbReference>
<dbReference type="PANTHER" id="PTHR43289">
    <property type="entry name" value="MITOGEN-ACTIVATED PROTEIN KINASE KINASE KINASE 20-RELATED"/>
    <property type="match status" value="1"/>
</dbReference>
<evidence type="ECO:0000256" key="1">
    <source>
        <dbReference type="ARBA" id="ARBA00022679"/>
    </source>
</evidence>
<dbReference type="PROSITE" id="PS00107">
    <property type="entry name" value="PROTEIN_KINASE_ATP"/>
    <property type="match status" value="1"/>
</dbReference>
<dbReference type="Gene3D" id="3.30.200.20">
    <property type="entry name" value="Phosphorylase Kinase, domain 1"/>
    <property type="match status" value="1"/>
</dbReference>
<evidence type="ECO:0000256" key="4">
    <source>
        <dbReference type="ARBA" id="ARBA00022840"/>
    </source>
</evidence>
<dbReference type="PROSITE" id="PS50005">
    <property type="entry name" value="TPR"/>
    <property type="match status" value="1"/>
</dbReference>
<keyword evidence="7" id="KW-0472">Membrane</keyword>
<dbReference type="EMBL" id="CP030840">
    <property type="protein sequence ID" value="AXC13620.1"/>
    <property type="molecule type" value="Genomic_DNA"/>
</dbReference>
<evidence type="ECO:0000256" key="5">
    <source>
        <dbReference type="PROSITE-ProRule" id="PRU00339"/>
    </source>
</evidence>
<keyword evidence="7" id="KW-0812">Transmembrane</keyword>
<keyword evidence="4 6" id="KW-0067">ATP-binding</keyword>
<dbReference type="Gene3D" id="1.25.40.10">
    <property type="entry name" value="Tetratricopeptide repeat domain"/>
    <property type="match status" value="3"/>
</dbReference>
<sequence>MPTLLTSRDWIRLQEIFDAAVELHGEERSNYLEQACVETPDVRLRVESLIASFEAGTKLGELVGAAASQTLDVSLPALGGRVGPYRITAILGRGGMGVVYRATRDDAEYEKDVAIKVAAISLSTGDFRERFLSERQILANLDHPHIARLLDGGTTTDGLPFVVMEYVPGKPIDIFCADAALDRRARVRLMVIVARAVDYAHQHLVVHRDLKPDNILVTATGEPKLLDFGIAKALDPGAKGLPGVHTIDGTRLMTPDYASPEQVRGQAITTATDTYQLGILLYQLLTGLRPFKPTGSMGELERAICESTPPKPRLDADLDRILLHALEKDPARRYASAGALQDDLERYLNGYPVRARSPSWPYLTAKFASRHRFAVAAASLFLLLLTSFAIGMAIFARRASQQARIANETTAFLLGLFEANDPEQGRGDKITARELLDKGASHLSDSADQDPVVQVRLLDSMGTIYNALGASDKAKEMLEKSLRLRLERLPKDDVAESDTLARLADVETDLSHYDQAIQLSQRALAAYRRRFGNKFGGKDERIPTRLARISSDYWEQDKMSQAEAYEREALELSTRLVGRHDPRTLEMIGDLGTIVDLEGKALQAEPYYNEFLSAEQALRPRNLPNLGLAWNYNGWLHYRLGKFAQSEQEMRNALALRIQAYGEKHPVTAGAQTSLAYILLNRNKADEALSLATQAKDTVTSLYGPTHRETAFAEDSLGLALLAKGRTAVARRHFESALAARLILLPPDHMQIGKTWMFLAMVDFAAADLPLAAEESRKSIEIMQRVYGPHGHPQLAEFDAVLLEILSAQRKLSEAEEFGTQSVAKFRQTLPPGNPRLAAILSGLSWALYRDGKFDQAAPLFREALSIDIETYGPAEVQTAQVGVRLAACLSALGRRQEAEILVHKYGAALLASPNETYHEEREWLKAHSSFVKPTQIL</sequence>
<dbReference type="GO" id="GO:0004674">
    <property type="term" value="F:protein serine/threonine kinase activity"/>
    <property type="evidence" value="ECO:0007669"/>
    <property type="project" value="UniProtKB-KW"/>
</dbReference>
<dbReference type="InterPro" id="IPR008271">
    <property type="entry name" value="Ser/Thr_kinase_AS"/>
</dbReference>
<feature type="binding site" evidence="6">
    <location>
        <position position="116"/>
    </location>
    <ligand>
        <name>ATP</name>
        <dbReference type="ChEBI" id="CHEBI:30616"/>
    </ligand>
</feature>